<dbReference type="KEGG" id="msv:Mesil_1507"/>
<keyword evidence="2" id="KW-0520">NAD</keyword>
<dbReference type="Pfam" id="PF02826">
    <property type="entry name" value="2-Hacid_dh_C"/>
    <property type="match status" value="1"/>
</dbReference>
<dbReference type="PANTHER" id="PTHR43333">
    <property type="entry name" value="2-HACID_DH_C DOMAIN-CONTAINING PROTEIN"/>
    <property type="match status" value="1"/>
</dbReference>
<dbReference type="PANTHER" id="PTHR43333:SF1">
    <property type="entry name" value="D-ISOMER SPECIFIC 2-HYDROXYACID DEHYDROGENASE NAD-BINDING DOMAIN-CONTAINING PROTEIN"/>
    <property type="match status" value="1"/>
</dbReference>
<dbReference type="GO" id="GO:0016616">
    <property type="term" value="F:oxidoreductase activity, acting on the CH-OH group of donors, NAD or NADP as acceptor"/>
    <property type="evidence" value="ECO:0007669"/>
    <property type="project" value="InterPro"/>
</dbReference>
<dbReference type="STRING" id="526227.Mesil_1507"/>
<dbReference type="CDD" id="cd12166">
    <property type="entry name" value="2-Hacid_dh_7"/>
    <property type="match status" value="1"/>
</dbReference>
<proteinExistence type="inferred from homology"/>
<gene>
    <name evidence="6" type="ordered locus">Mesil_1507</name>
</gene>
<evidence type="ECO:0000256" key="2">
    <source>
        <dbReference type="ARBA" id="ARBA00023027"/>
    </source>
</evidence>
<dbReference type="RefSeq" id="WP_013157963.1">
    <property type="nucleotide sequence ID" value="NC_014212.1"/>
</dbReference>
<keyword evidence="1 3" id="KW-0560">Oxidoreductase</keyword>
<evidence type="ECO:0000259" key="5">
    <source>
        <dbReference type="Pfam" id="PF02826"/>
    </source>
</evidence>
<organism evidence="6 7">
    <name type="scientific">Allomeiothermus silvanus (strain ATCC 700542 / DSM 9946 / NBRC 106475 / NCIMB 13440 / VI-R2)</name>
    <name type="common">Thermus silvanus</name>
    <dbReference type="NCBI Taxonomy" id="526227"/>
    <lineage>
        <taxon>Bacteria</taxon>
        <taxon>Thermotogati</taxon>
        <taxon>Deinococcota</taxon>
        <taxon>Deinococci</taxon>
        <taxon>Thermales</taxon>
        <taxon>Thermaceae</taxon>
        <taxon>Allomeiothermus</taxon>
    </lineage>
</organism>
<evidence type="ECO:0000313" key="7">
    <source>
        <dbReference type="Proteomes" id="UP000001916"/>
    </source>
</evidence>
<dbReference type="AlphaFoldDB" id="D7BF45"/>
<evidence type="ECO:0000313" key="6">
    <source>
        <dbReference type="EMBL" id="ADH63398.1"/>
    </source>
</evidence>
<reference evidence="6 7" key="1">
    <citation type="journal article" date="2010" name="Stand. Genomic Sci.">
        <title>Complete genome sequence of Meiothermus silvanus type strain (VI-R2).</title>
        <authorList>
            <person name="Sikorski J."/>
            <person name="Tindall B.J."/>
            <person name="Lowry S."/>
            <person name="Lucas S."/>
            <person name="Nolan M."/>
            <person name="Copeland A."/>
            <person name="Glavina Del Rio T."/>
            <person name="Tice H."/>
            <person name="Cheng J.F."/>
            <person name="Han C."/>
            <person name="Pitluck S."/>
            <person name="Liolios K."/>
            <person name="Ivanova N."/>
            <person name="Mavromatis K."/>
            <person name="Mikhailova N."/>
            <person name="Pati A."/>
            <person name="Goodwin L."/>
            <person name="Chen A."/>
            <person name="Palaniappan K."/>
            <person name="Land M."/>
            <person name="Hauser L."/>
            <person name="Chang Y.J."/>
            <person name="Jeffries C.D."/>
            <person name="Rohde M."/>
            <person name="Goker M."/>
            <person name="Woyke T."/>
            <person name="Bristow J."/>
            <person name="Eisen J.A."/>
            <person name="Markowitz V."/>
            <person name="Hugenholtz P."/>
            <person name="Kyrpides N.C."/>
            <person name="Klenk H.P."/>
            <person name="Lapidus A."/>
        </authorList>
    </citation>
    <scope>NUCLEOTIDE SEQUENCE [LARGE SCALE GENOMIC DNA]</scope>
    <source>
        <strain evidence="7">ATCC 700542 / DSM 9946 / VI-R2</strain>
    </source>
</reference>
<dbReference type="SUPFAM" id="SSF51735">
    <property type="entry name" value="NAD(P)-binding Rossmann-fold domains"/>
    <property type="match status" value="1"/>
</dbReference>
<dbReference type="Proteomes" id="UP000001916">
    <property type="component" value="Chromosome"/>
</dbReference>
<dbReference type="PROSITE" id="PS00671">
    <property type="entry name" value="D_2_HYDROXYACID_DH_3"/>
    <property type="match status" value="1"/>
</dbReference>
<sequence>MRLDPLVLLVPERAAKYLGTLPDSVEVVYVGQEGAPSARALEAEFLVAGYGRGRMTELIPQLPRLRVVQTISAGVDWILPLIPPGVTLCNGSGIHDTPVAEWVVAALLALTKRFPDFRDLQREGLWKAQTVGDLEGSTVLILGYGSIGQAVEKRLEGFGVHLLRIARTPREGVYDLSALPHLLPQADSVVLLLPLTDETKGIVGRDFLNRMKPGALLINAGRGGLVDTPALIEALTARRLRAALDVTDPEPLPEDHPLWALPEVFITPHVAGASPKLFERAYALVREQVRRYLTGEPLLNVVEHGY</sequence>
<feature type="domain" description="D-isomer specific 2-hydroxyacid dehydrogenase catalytic" evidence="4">
    <location>
        <begin position="39"/>
        <end position="302"/>
    </location>
</feature>
<evidence type="ECO:0000259" key="4">
    <source>
        <dbReference type="Pfam" id="PF00389"/>
    </source>
</evidence>
<dbReference type="SUPFAM" id="SSF52283">
    <property type="entry name" value="Formate/glycerate dehydrogenase catalytic domain-like"/>
    <property type="match status" value="1"/>
</dbReference>
<dbReference type="GO" id="GO:0051287">
    <property type="term" value="F:NAD binding"/>
    <property type="evidence" value="ECO:0007669"/>
    <property type="project" value="InterPro"/>
</dbReference>
<feature type="domain" description="D-isomer specific 2-hydroxyacid dehydrogenase NAD-binding" evidence="5">
    <location>
        <begin position="104"/>
        <end position="271"/>
    </location>
</feature>
<dbReference type="HOGENOM" id="CLU_019796_1_0_0"/>
<evidence type="ECO:0000256" key="3">
    <source>
        <dbReference type="RuleBase" id="RU003719"/>
    </source>
</evidence>
<dbReference type="InterPro" id="IPR029753">
    <property type="entry name" value="D-isomer_DH_CS"/>
</dbReference>
<dbReference type="Pfam" id="PF00389">
    <property type="entry name" value="2-Hacid_dh"/>
    <property type="match status" value="1"/>
</dbReference>
<keyword evidence="7" id="KW-1185">Reference proteome</keyword>
<dbReference type="InterPro" id="IPR006139">
    <property type="entry name" value="D-isomer_2_OHA_DH_cat_dom"/>
</dbReference>
<protein>
    <submittedName>
        <fullName evidence="6">D-isomer specific 2-hydroxyacid dehydrogenase NAD-binding protein</fullName>
    </submittedName>
</protein>
<accession>D7BF45</accession>
<dbReference type="eggNOG" id="COG0111">
    <property type="taxonomic scope" value="Bacteria"/>
</dbReference>
<dbReference type="Gene3D" id="3.40.50.720">
    <property type="entry name" value="NAD(P)-binding Rossmann-like Domain"/>
    <property type="match status" value="2"/>
</dbReference>
<dbReference type="InterPro" id="IPR036291">
    <property type="entry name" value="NAD(P)-bd_dom_sf"/>
</dbReference>
<comment type="similarity">
    <text evidence="3">Belongs to the D-isomer specific 2-hydroxyacid dehydrogenase family.</text>
</comment>
<dbReference type="EMBL" id="CP002042">
    <property type="protein sequence ID" value="ADH63398.1"/>
    <property type="molecule type" value="Genomic_DNA"/>
</dbReference>
<dbReference type="InterPro" id="IPR006140">
    <property type="entry name" value="D-isomer_DH_NAD-bd"/>
</dbReference>
<evidence type="ECO:0000256" key="1">
    <source>
        <dbReference type="ARBA" id="ARBA00023002"/>
    </source>
</evidence>
<name>D7BF45_ALLS1</name>